<dbReference type="InterPro" id="IPR050109">
    <property type="entry name" value="HTH-type_TetR-like_transc_reg"/>
</dbReference>
<evidence type="ECO:0000313" key="6">
    <source>
        <dbReference type="EMBL" id="MBB4763181.1"/>
    </source>
</evidence>
<evidence type="ECO:0000256" key="1">
    <source>
        <dbReference type="ARBA" id="ARBA00023015"/>
    </source>
</evidence>
<dbReference type="Gene3D" id="1.10.357.10">
    <property type="entry name" value="Tetracycline Repressor, domain 2"/>
    <property type="match status" value="1"/>
</dbReference>
<organism evidence="6 7">
    <name type="scientific">Actinoplanes digitatis</name>
    <dbReference type="NCBI Taxonomy" id="1868"/>
    <lineage>
        <taxon>Bacteria</taxon>
        <taxon>Bacillati</taxon>
        <taxon>Actinomycetota</taxon>
        <taxon>Actinomycetes</taxon>
        <taxon>Micromonosporales</taxon>
        <taxon>Micromonosporaceae</taxon>
        <taxon>Actinoplanes</taxon>
    </lineage>
</organism>
<dbReference type="EMBL" id="JACHNH010000001">
    <property type="protein sequence ID" value="MBB4763181.1"/>
    <property type="molecule type" value="Genomic_DNA"/>
</dbReference>
<dbReference type="PANTHER" id="PTHR30055">
    <property type="entry name" value="HTH-TYPE TRANSCRIPTIONAL REGULATOR RUTR"/>
    <property type="match status" value="1"/>
</dbReference>
<dbReference type="PANTHER" id="PTHR30055:SF220">
    <property type="entry name" value="TETR-FAMILY REGULATORY PROTEIN"/>
    <property type="match status" value="1"/>
</dbReference>
<reference evidence="6 7" key="1">
    <citation type="submission" date="2020-08" db="EMBL/GenBank/DDBJ databases">
        <title>Sequencing the genomes of 1000 actinobacteria strains.</title>
        <authorList>
            <person name="Klenk H.-P."/>
        </authorList>
    </citation>
    <scope>NUCLEOTIDE SEQUENCE [LARGE SCALE GENOMIC DNA]</scope>
    <source>
        <strain evidence="6 7">DSM 43149</strain>
    </source>
</reference>
<dbReference type="GO" id="GO:0003700">
    <property type="term" value="F:DNA-binding transcription factor activity"/>
    <property type="evidence" value="ECO:0007669"/>
    <property type="project" value="TreeGrafter"/>
</dbReference>
<dbReference type="Pfam" id="PF00440">
    <property type="entry name" value="TetR_N"/>
    <property type="match status" value="1"/>
</dbReference>
<dbReference type="SUPFAM" id="SSF46689">
    <property type="entry name" value="Homeodomain-like"/>
    <property type="match status" value="1"/>
</dbReference>
<dbReference type="PROSITE" id="PS50977">
    <property type="entry name" value="HTH_TETR_2"/>
    <property type="match status" value="1"/>
</dbReference>
<evidence type="ECO:0000256" key="2">
    <source>
        <dbReference type="ARBA" id="ARBA00023125"/>
    </source>
</evidence>
<dbReference type="GO" id="GO:0000976">
    <property type="term" value="F:transcription cis-regulatory region binding"/>
    <property type="evidence" value="ECO:0007669"/>
    <property type="project" value="TreeGrafter"/>
</dbReference>
<sequence>MADQLRARLVETGVALVAAEGTESLSLREIARRAGVSHGAPRRYFPTHRHLLAAVARVGYERLSARIGALEVDGDPRAGLLALGGLYLDFARSERGMFELMFRHELLRGNQEGLRAATKPLFAVLVDLVGRARPGSQDATVVAGALWANLHGLAQLWLWGSLQMTVDTDDPWPLLCAAIDSYVER</sequence>
<dbReference type="InterPro" id="IPR001647">
    <property type="entry name" value="HTH_TetR"/>
</dbReference>
<keyword evidence="2 4" id="KW-0238">DNA-binding</keyword>
<protein>
    <submittedName>
        <fullName evidence="6">AcrR family transcriptional regulator</fullName>
    </submittedName>
</protein>
<feature type="domain" description="HTH tetR-type" evidence="5">
    <location>
        <begin position="3"/>
        <end position="63"/>
    </location>
</feature>
<dbReference type="InterPro" id="IPR036271">
    <property type="entry name" value="Tet_transcr_reg_TetR-rel_C_sf"/>
</dbReference>
<evidence type="ECO:0000256" key="4">
    <source>
        <dbReference type="PROSITE-ProRule" id="PRU00335"/>
    </source>
</evidence>
<dbReference type="Proteomes" id="UP000578112">
    <property type="component" value="Unassembled WGS sequence"/>
</dbReference>
<feature type="DNA-binding region" description="H-T-H motif" evidence="4">
    <location>
        <begin position="26"/>
        <end position="45"/>
    </location>
</feature>
<dbReference type="RefSeq" id="WP_184994518.1">
    <property type="nucleotide sequence ID" value="NZ_BOMK01000010.1"/>
</dbReference>
<keyword evidence="3" id="KW-0804">Transcription</keyword>
<dbReference type="InterPro" id="IPR009057">
    <property type="entry name" value="Homeodomain-like_sf"/>
</dbReference>
<dbReference type="InterPro" id="IPR025996">
    <property type="entry name" value="MT1864/Rv1816-like_C"/>
</dbReference>
<evidence type="ECO:0000259" key="5">
    <source>
        <dbReference type="PROSITE" id="PS50977"/>
    </source>
</evidence>
<dbReference type="SUPFAM" id="SSF48498">
    <property type="entry name" value="Tetracyclin repressor-like, C-terminal domain"/>
    <property type="match status" value="1"/>
</dbReference>
<dbReference type="Pfam" id="PF13305">
    <property type="entry name" value="TetR_C_33"/>
    <property type="match status" value="1"/>
</dbReference>
<evidence type="ECO:0000256" key="3">
    <source>
        <dbReference type="ARBA" id="ARBA00023163"/>
    </source>
</evidence>
<accession>A0A7W7HYT7</accession>
<gene>
    <name evidence="6" type="ORF">BJ971_003737</name>
</gene>
<comment type="caution">
    <text evidence="6">The sequence shown here is derived from an EMBL/GenBank/DDBJ whole genome shotgun (WGS) entry which is preliminary data.</text>
</comment>
<evidence type="ECO:0000313" key="7">
    <source>
        <dbReference type="Proteomes" id="UP000578112"/>
    </source>
</evidence>
<name>A0A7W7HYT7_9ACTN</name>
<keyword evidence="7" id="KW-1185">Reference proteome</keyword>
<dbReference type="AlphaFoldDB" id="A0A7W7HYT7"/>
<keyword evidence="1" id="KW-0805">Transcription regulation</keyword>
<proteinExistence type="predicted"/>